<dbReference type="InterPro" id="IPR008138">
    <property type="entry name" value="SapB_2"/>
</dbReference>
<reference evidence="4 5" key="1">
    <citation type="submission" date="2019-05" db="EMBL/GenBank/DDBJ databases">
        <title>Another draft genome of Portunus trituberculatus and its Hox gene families provides insights of decapod evolution.</title>
        <authorList>
            <person name="Jeong J.-H."/>
            <person name="Song I."/>
            <person name="Kim S."/>
            <person name="Choi T."/>
            <person name="Kim D."/>
            <person name="Ryu S."/>
            <person name="Kim W."/>
        </authorList>
    </citation>
    <scope>NUCLEOTIDE SEQUENCE [LARGE SCALE GENOMIC DNA]</scope>
    <source>
        <tissue evidence="4">Muscle</tissue>
    </source>
</reference>
<dbReference type="Pfam" id="PF03489">
    <property type="entry name" value="SapB_2"/>
    <property type="match status" value="1"/>
</dbReference>
<dbReference type="Proteomes" id="UP000324222">
    <property type="component" value="Unassembled WGS sequence"/>
</dbReference>
<organism evidence="4 5">
    <name type="scientific">Portunus trituberculatus</name>
    <name type="common">Swimming crab</name>
    <name type="synonym">Neptunus trituberculatus</name>
    <dbReference type="NCBI Taxonomy" id="210409"/>
    <lineage>
        <taxon>Eukaryota</taxon>
        <taxon>Metazoa</taxon>
        <taxon>Ecdysozoa</taxon>
        <taxon>Arthropoda</taxon>
        <taxon>Crustacea</taxon>
        <taxon>Multicrustacea</taxon>
        <taxon>Malacostraca</taxon>
        <taxon>Eumalacostraca</taxon>
        <taxon>Eucarida</taxon>
        <taxon>Decapoda</taxon>
        <taxon>Pleocyemata</taxon>
        <taxon>Brachyura</taxon>
        <taxon>Eubrachyura</taxon>
        <taxon>Portunoidea</taxon>
        <taxon>Portunidae</taxon>
        <taxon>Portuninae</taxon>
        <taxon>Portunus</taxon>
    </lineage>
</organism>
<evidence type="ECO:0000313" key="4">
    <source>
        <dbReference type="EMBL" id="MPC34369.1"/>
    </source>
</evidence>
<dbReference type="EMBL" id="VSRR010003039">
    <property type="protein sequence ID" value="MPC34369.1"/>
    <property type="molecule type" value="Genomic_DNA"/>
</dbReference>
<keyword evidence="1" id="KW-1015">Disulfide bond</keyword>
<sequence>MDPSGILDGLCHQTGKFSKNCLALVDEYYEPLYNLLVSEIHPKQICEAVGLCGETSVFSQLPPVWTLLKPQLPGVVSQVPLLPALPVQHEPGSRMTGQDEAAAINHEHQGDQTLHLPRVSLSGSGIAVSHVGTNGVVAPAVGKTNIKDDNKCVMCEFVMQFLRNMLEQKDTRGML</sequence>
<dbReference type="InterPro" id="IPR008139">
    <property type="entry name" value="SaposinB_dom"/>
</dbReference>
<comment type="caution">
    <text evidence="4">The sequence shown here is derived from an EMBL/GenBank/DDBJ whole genome shotgun (WGS) entry which is preliminary data.</text>
</comment>
<evidence type="ECO:0000313" key="5">
    <source>
        <dbReference type="Proteomes" id="UP000324222"/>
    </source>
</evidence>
<evidence type="ECO:0000259" key="3">
    <source>
        <dbReference type="PROSITE" id="PS50015"/>
    </source>
</evidence>
<dbReference type="InterPro" id="IPR051428">
    <property type="entry name" value="Sphingo_Act-Surfact_Prot"/>
</dbReference>
<dbReference type="AlphaFoldDB" id="A0A5B7EMH4"/>
<accession>A0A5B7EMH4</accession>
<dbReference type="Gene3D" id="1.10.225.10">
    <property type="entry name" value="Saposin-like"/>
    <property type="match status" value="1"/>
</dbReference>
<evidence type="ECO:0000256" key="2">
    <source>
        <dbReference type="ARBA" id="ARBA00023180"/>
    </source>
</evidence>
<keyword evidence="5" id="KW-1185">Reference proteome</keyword>
<dbReference type="InterPro" id="IPR011001">
    <property type="entry name" value="Saposin-like"/>
</dbReference>
<dbReference type="OrthoDB" id="69496at2759"/>
<feature type="domain" description="Saposin B-type" evidence="3">
    <location>
        <begin position="1"/>
        <end position="56"/>
    </location>
</feature>
<evidence type="ECO:0000256" key="1">
    <source>
        <dbReference type="ARBA" id="ARBA00023157"/>
    </source>
</evidence>
<dbReference type="PANTHER" id="PTHR11480">
    <property type="entry name" value="SAPOSIN-RELATED"/>
    <property type="match status" value="1"/>
</dbReference>
<name>A0A5B7EMH4_PORTR</name>
<proteinExistence type="predicted"/>
<dbReference type="PANTHER" id="PTHR11480:SF3">
    <property type="entry name" value="BCDNA.GH08312"/>
    <property type="match status" value="1"/>
</dbReference>
<dbReference type="SUPFAM" id="SSF47862">
    <property type="entry name" value="Saposin"/>
    <property type="match status" value="1"/>
</dbReference>
<keyword evidence="2" id="KW-0325">Glycoprotein</keyword>
<protein>
    <recommendedName>
        <fullName evidence="3">Saposin B-type domain-containing protein</fullName>
    </recommendedName>
</protein>
<gene>
    <name evidence="4" type="ORF">E2C01_027753</name>
</gene>
<dbReference type="PROSITE" id="PS50015">
    <property type="entry name" value="SAP_B"/>
    <property type="match status" value="1"/>
</dbReference>